<dbReference type="InterPro" id="IPR016181">
    <property type="entry name" value="Acyl_CoA_acyltransferase"/>
</dbReference>
<dbReference type="GO" id="GO:0005737">
    <property type="term" value="C:cytoplasm"/>
    <property type="evidence" value="ECO:0007669"/>
    <property type="project" value="TreeGrafter"/>
</dbReference>
<accession>A0A4Z0GJX9</accession>
<dbReference type="InterPro" id="IPR000182">
    <property type="entry name" value="GNAT_dom"/>
</dbReference>
<evidence type="ECO:0000256" key="1">
    <source>
        <dbReference type="ARBA" id="ARBA00022679"/>
    </source>
</evidence>
<evidence type="ECO:0000313" key="6">
    <source>
        <dbReference type="Proteomes" id="UP000298347"/>
    </source>
</evidence>
<dbReference type="PANTHER" id="PTHR43792">
    <property type="entry name" value="GNAT FAMILY, PUTATIVE (AFU_ORTHOLOGUE AFUA_3G00765)-RELATED-RELATED"/>
    <property type="match status" value="1"/>
</dbReference>
<sequence length="187" mass="22667">MKFEVKMETQNLILRSYLYDDYRNWLSAFNNRYPSQNRFDKGKMDMSECTEEWFKSLVNDHQERAINDKEYIFGVFRKFDGNHIGFVDFSTLLRDNFQWARMGYTIHNQFWRKGYGEEAVTRAINFGFEKLNYHRIEAHIDPENLPSIGLAKKVGMTFECVRNRFILENDRWINQCVYYIDKDNHLH</sequence>
<comment type="similarity">
    <text evidence="3">Belongs to the acetyltransferase family. RimJ subfamily.</text>
</comment>
<proteinExistence type="inferred from homology"/>
<dbReference type="EMBL" id="SRJD01000027">
    <property type="protein sequence ID" value="TGA96300.1"/>
    <property type="molecule type" value="Genomic_DNA"/>
</dbReference>
<dbReference type="Gene3D" id="3.40.630.30">
    <property type="match status" value="1"/>
</dbReference>
<dbReference type="PROSITE" id="PS51186">
    <property type="entry name" value="GNAT"/>
    <property type="match status" value="1"/>
</dbReference>
<reference evidence="5 6" key="1">
    <citation type="journal article" date="2015" name="Int. J. Syst. Evol. Microbiol.">
        <title>Sporolactobacillus shoreae sp. nov. and Sporolactobacillus spathodeae sp. nov., two spore-forming lactic acid bacteria isolated from tree barks in Thailand.</title>
        <authorList>
            <person name="Thamacharoensuk T."/>
            <person name="Kitahara M."/>
            <person name="Ohkuma M."/>
            <person name="Thongchul N."/>
            <person name="Tanasupawat S."/>
        </authorList>
    </citation>
    <scope>NUCLEOTIDE SEQUENCE [LARGE SCALE GENOMIC DNA]</scope>
    <source>
        <strain evidence="5 6">BK92</strain>
    </source>
</reference>
<dbReference type="Proteomes" id="UP000298347">
    <property type="component" value="Unassembled WGS sequence"/>
</dbReference>
<keyword evidence="1 5" id="KW-0808">Transferase</keyword>
<dbReference type="Pfam" id="PF13302">
    <property type="entry name" value="Acetyltransf_3"/>
    <property type="match status" value="1"/>
</dbReference>
<organism evidence="5 6">
    <name type="scientific">Sporolactobacillus shoreae</name>
    <dbReference type="NCBI Taxonomy" id="1465501"/>
    <lineage>
        <taxon>Bacteria</taxon>
        <taxon>Bacillati</taxon>
        <taxon>Bacillota</taxon>
        <taxon>Bacilli</taxon>
        <taxon>Bacillales</taxon>
        <taxon>Sporolactobacillaceae</taxon>
        <taxon>Sporolactobacillus</taxon>
    </lineage>
</organism>
<keyword evidence="6" id="KW-1185">Reference proteome</keyword>
<keyword evidence="2" id="KW-0012">Acyltransferase</keyword>
<evidence type="ECO:0000256" key="3">
    <source>
        <dbReference type="ARBA" id="ARBA00038502"/>
    </source>
</evidence>
<dbReference type="OrthoDB" id="9798081at2"/>
<evidence type="ECO:0000256" key="2">
    <source>
        <dbReference type="ARBA" id="ARBA00023315"/>
    </source>
</evidence>
<dbReference type="RefSeq" id="WP_135349828.1">
    <property type="nucleotide sequence ID" value="NZ_SRJD01000027.1"/>
</dbReference>
<name>A0A4Z0GJX9_9BACL</name>
<evidence type="ECO:0000259" key="4">
    <source>
        <dbReference type="PROSITE" id="PS51186"/>
    </source>
</evidence>
<dbReference type="InterPro" id="IPR051531">
    <property type="entry name" value="N-acetyltransferase"/>
</dbReference>
<dbReference type="SUPFAM" id="SSF55729">
    <property type="entry name" value="Acyl-CoA N-acyltransferases (Nat)"/>
    <property type="match status" value="1"/>
</dbReference>
<dbReference type="GO" id="GO:0008999">
    <property type="term" value="F:protein-N-terminal-alanine acetyltransferase activity"/>
    <property type="evidence" value="ECO:0007669"/>
    <property type="project" value="TreeGrafter"/>
</dbReference>
<gene>
    <name evidence="5" type="ORF">E4665_16135</name>
</gene>
<dbReference type="AlphaFoldDB" id="A0A4Z0GJX9"/>
<evidence type="ECO:0000313" key="5">
    <source>
        <dbReference type="EMBL" id="TGA96300.1"/>
    </source>
</evidence>
<comment type="caution">
    <text evidence="5">The sequence shown here is derived from an EMBL/GenBank/DDBJ whole genome shotgun (WGS) entry which is preliminary data.</text>
</comment>
<feature type="domain" description="N-acetyltransferase" evidence="4">
    <location>
        <begin position="37"/>
        <end position="183"/>
    </location>
</feature>
<protein>
    <submittedName>
        <fullName evidence="5">N-acetyltransferase</fullName>
    </submittedName>
</protein>
<dbReference type="PANTHER" id="PTHR43792:SF8">
    <property type="entry name" value="[RIBOSOMAL PROTEIN US5]-ALANINE N-ACETYLTRANSFERASE"/>
    <property type="match status" value="1"/>
</dbReference>